<feature type="non-terminal residue" evidence="3">
    <location>
        <position position="269"/>
    </location>
</feature>
<feature type="compositionally biased region" description="Basic and acidic residues" evidence="1">
    <location>
        <begin position="248"/>
        <end position="262"/>
    </location>
</feature>
<gene>
    <name evidence="3" type="ORF">ACFQ2F_11710</name>
</gene>
<dbReference type="EMBL" id="JBHTJO010000001">
    <property type="protein sequence ID" value="MFD0987761.1"/>
    <property type="molecule type" value="Genomic_DNA"/>
</dbReference>
<accession>A0ABW3JCE8</accession>
<organism evidence="3 4">
    <name type="scientific">Methyloligella solikamskensis</name>
    <dbReference type="NCBI Taxonomy" id="1177756"/>
    <lineage>
        <taxon>Bacteria</taxon>
        <taxon>Pseudomonadati</taxon>
        <taxon>Pseudomonadota</taxon>
        <taxon>Alphaproteobacteria</taxon>
        <taxon>Hyphomicrobiales</taxon>
        <taxon>Hyphomicrobiaceae</taxon>
        <taxon>Methyloligella</taxon>
    </lineage>
</organism>
<evidence type="ECO:0000256" key="1">
    <source>
        <dbReference type="SAM" id="MobiDB-lite"/>
    </source>
</evidence>
<reference evidence="4" key="1">
    <citation type="journal article" date="2019" name="Int. J. Syst. Evol. Microbiol.">
        <title>The Global Catalogue of Microorganisms (GCM) 10K type strain sequencing project: providing services to taxonomists for standard genome sequencing and annotation.</title>
        <authorList>
            <consortium name="The Broad Institute Genomics Platform"/>
            <consortium name="The Broad Institute Genome Sequencing Center for Infectious Disease"/>
            <person name="Wu L."/>
            <person name="Ma J."/>
        </authorList>
    </citation>
    <scope>NUCLEOTIDE SEQUENCE [LARGE SCALE GENOMIC DNA]</scope>
    <source>
        <strain evidence="4">CCUG 61697</strain>
    </source>
</reference>
<dbReference type="RefSeq" id="WP_379090046.1">
    <property type="nucleotide sequence ID" value="NZ_JBHTJO010000001.1"/>
</dbReference>
<proteinExistence type="predicted"/>
<sequence>MTSRGKWQFFIDRGGTFTDIVARRPDGSLVTAKLLSENPEAYKDAAIAGIADIIGVSRDEPLATGNIESVKMGTTVATNALLERKGDQVLLLTSEGFADALEIGYQARPKIFALNIEKPSMLYASVAALPERVRADGTVETPLDMDATREALEAAKADGINAVAILFMHSYAHPAHERQAADLAREMGFAQISASHNVSPLVKLVGRGDTAVVDAYLSPLLRRYVAQVADALDAKPVGTAPSPLPAGERSDAQHPGEGEKKTGSVPPHP</sequence>
<comment type="caution">
    <text evidence="3">The sequence shown here is derived from an EMBL/GenBank/DDBJ whole genome shotgun (WGS) entry which is preliminary data.</text>
</comment>
<keyword evidence="4" id="KW-1185">Reference proteome</keyword>
<evidence type="ECO:0000259" key="2">
    <source>
        <dbReference type="Pfam" id="PF05378"/>
    </source>
</evidence>
<dbReference type="PANTHER" id="PTHR11365">
    <property type="entry name" value="5-OXOPROLINASE RELATED"/>
    <property type="match status" value="1"/>
</dbReference>
<feature type="region of interest" description="Disordered" evidence="1">
    <location>
        <begin position="235"/>
        <end position="269"/>
    </location>
</feature>
<dbReference type="PANTHER" id="PTHR11365:SF23">
    <property type="entry name" value="HYPOTHETICAL 5-OXOPROLINASE (EUROFUNG)-RELATED"/>
    <property type="match status" value="1"/>
</dbReference>
<evidence type="ECO:0000313" key="4">
    <source>
        <dbReference type="Proteomes" id="UP001597102"/>
    </source>
</evidence>
<dbReference type="InterPro" id="IPR045079">
    <property type="entry name" value="Oxoprolinase-like"/>
</dbReference>
<feature type="domain" description="Hydantoinase/oxoprolinase N-terminal" evidence="2">
    <location>
        <begin position="9"/>
        <end position="188"/>
    </location>
</feature>
<dbReference type="Pfam" id="PF05378">
    <property type="entry name" value="Hydant_A_N"/>
    <property type="match status" value="1"/>
</dbReference>
<dbReference type="Proteomes" id="UP001597102">
    <property type="component" value="Unassembled WGS sequence"/>
</dbReference>
<evidence type="ECO:0000313" key="3">
    <source>
        <dbReference type="EMBL" id="MFD0987761.1"/>
    </source>
</evidence>
<dbReference type="InterPro" id="IPR008040">
    <property type="entry name" value="Hydant_A_N"/>
</dbReference>
<name>A0ABW3JCE8_9HYPH</name>
<protein>
    <submittedName>
        <fullName evidence="3">Hydantoinase/oxoprolinase N-terminal domain-containing protein</fullName>
    </submittedName>
</protein>